<dbReference type="RefSeq" id="WP_227698456.1">
    <property type="nucleotide sequence ID" value="NZ_BRQK01000002.1"/>
</dbReference>
<evidence type="ECO:0000313" key="1">
    <source>
        <dbReference type="EMBL" id="MDE8768378.1"/>
    </source>
</evidence>
<dbReference type="EMBL" id="JAREJI010000001">
    <property type="protein sequence ID" value="MDE8768378.1"/>
    <property type="molecule type" value="Genomic_DNA"/>
</dbReference>
<comment type="caution">
    <text evidence="1">The sequence shown here is derived from an EMBL/GenBank/DDBJ whole genome shotgun (WGS) entry which is preliminary data.</text>
</comment>
<gene>
    <name evidence="1" type="ORF">PZS58_02330</name>
</gene>
<sequence>MSNRPERSPHDFPALFESCSVYPLAAHILSHQLAHGVFDGTELRLLLLVLLLHRSGVFTVGD</sequence>
<organism evidence="1 2">
    <name type="scientific">Providencia stuartii</name>
    <dbReference type="NCBI Taxonomy" id="588"/>
    <lineage>
        <taxon>Bacteria</taxon>
        <taxon>Pseudomonadati</taxon>
        <taxon>Pseudomonadota</taxon>
        <taxon>Gammaproteobacteria</taxon>
        <taxon>Enterobacterales</taxon>
        <taxon>Morganellaceae</taxon>
        <taxon>Providencia</taxon>
    </lineage>
</organism>
<reference evidence="1 2" key="1">
    <citation type="submission" date="2023-03" db="EMBL/GenBank/DDBJ databases">
        <title>WGS of NDM-producing Providencia thailandensis from Ukrainian patients.</title>
        <authorList>
            <person name="Zabicka D."/>
            <person name="Izdebski R."/>
            <person name="Urbanowicz P."/>
            <person name="Biedrzycka M."/>
            <person name="Guzek A."/>
            <person name="Gniadkowski M."/>
        </authorList>
    </citation>
    <scope>NUCLEOTIDE SEQUENCE [LARGE SCALE GENOMIC DNA]</scope>
    <source>
        <strain evidence="1 2">8015-22</strain>
    </source>
</reference>
<accession>A0AAJ1JEX0</accession>
<dbReference type="Proteomes" id="UP001163056">
    <property type="component" value="Unassembled WGS sequence"/>
</dbReference>
<name>A0AAJ1JEX0_PROST</name>
<evidence type="ECO:0000313" key="2">
    <source>
        <dbReference type="Proteomes" id="UP001163056"/>
    </source>
</evidence>
<protein>
    <submittedName>
        <fullName evidence="1">Uncharacterized protein</fullName>
    </submittedName>
</protein>
<proteinExistence type="predicted"/>
<dbReference type="AlphaFoldDB" id="A0AAJ1JEX0"/>